<evidence type="ECO:0000256" key="3">
    <source>
        <dbReference type="ARBA" id="ARBA00008741"/>
    </source>
</evidence>
<gene>
    <name evidence="13" type="primary">ccmD</name>
    <name evidence="13" type="ORF">ACFQ4G_05865</name>
</gene>
<evidence type="ECO:0000256" key="9">
    <source>
        <dbReference type="ARBA" id="ARBA00022748"/>
    </source>
</evidence>
<keyword evidence="6 12" id="KW-1003">Cell membrane</keyword>
<proteinExistence type="inferred from homology"/>
<feature type="transmembrane region" description="Helical" evidence="12">
    <location>
        <begin position="6"/>
        <end position="27"/>
    </location>
</feature>
<dbReference type="InterPro" id="IPR007078">
    <property type="entry name" value="Haem_export_protD_CcmD"/>
</dbReference>
<evidence type="ECO:0000256" key="4">
    <source>
        <dbReference type="ARBA" id="ARBA00016461"/>
    </source>
</evidence>
<name>A0ABW3WW10_9HYPH</name>
<keyword evidence="11 12" id="KW-0472">Membrane</keyword>
<comment type="caution">
    <text evidence="13">The sequence shown here is derived from an EMBL/GenBank/DDBJ whole genome shotgun (WGS) entry which is preliminary data.</text>
</comment>
<dbReference type="Pfam" id="PF04995">
    <property type="entry name" value="CcmD"/>
    <property type="match status" value="1"/>
</dbReference>
<organism evidence="13 14">
    <name type="scientific">Methylobacterium marchantiae</name>
    <dbReference type="NCBI Taxonomy" id="600331"/>
    <lineage>
        <taxon>Bacteria</taxon>
        <taxon>Pseudomonadati</taxon>
        <taxon>Pseudomonadota</taxon>
        <taxon>Alphaproteobacteria</taxon>
        <taxon>Hyphomicrobiales</taxon>
        <taxon>Methylobacteriaceae</taxon>
        <taxon>Methylobacterium</taxon>
    </lineage>
</organism>
<evidence type="ECO:0000256" key="1">
    <source>
        <dbReference type="ARBA" id="ARBA00002442"/>
    </source>
</evidence>
<evidence type="ECO:0000256" key="12">
    <source>
        <dbReference type="RuleBase" id="RU363101"/>
    </source>
</evidence>
<comment type="similarity">
    <text evidence="3 12">Belongs to the CcmD/CycX/HelD family.</text>
</comment>
<keyword evidence="8 12" id="KW-0812">Transmembrane</keyword>
<evidence type="ECO:0000256" key="8">
    <source>
        <dbReference type="ARBA" id="ARBA00022692"/>
    </source>
</evidence>
<dbReference type="Proteomes" id="UP001597176">
    <property type="component" value="Unassembled WGS sequence"/>
</dbReference>
<dbReference type="RefSeq" id="WP_238204637.1">
    <property type="nucleotide sequence ID" value="NZ_JBHTND010000005.1"/>
</dbReference>
<evidence type="ECO:0000313" key="14">
    <source>
        <dbReference type="Proteomes" id="UP001597176"/>
    </source>
</evidence>
<comment type="function">
    <text evidence="1 12">Required for the export of heme to the periplasm for the biogenesis of c-type cytochromes.</text>
</comment>
<accession>A0ABW3WW10</accession>
<keyword evidence="9 12" id="KW-0201">Cytochrome c-type biogenesis</keyword>
<dbReference type="NCBIfam" id="TIGR03141">
    <property type="entry name" value="cytochro_ccmD"/>
    <property type="match status" value="1"/>
</dbReference>
<keyword evidence="10 12" id="KW-1133">Transmembrane helix</keyword>
<keyword evidence="14" id="KW-1185">Reference proteome</keyword>
<evidence type="ECO:0000256" key="5">
    <source>
        <dbReference type="ARBA" id="ARBA00022448"/>
    </source>
</evidence>
<dbReference type="EMBL" id="JBHTND010000005">
    <property type="protein sequence ID" value="MFD1301110.1"/>
    <property type="molecule type" value="Genomic_DNA"/>
</dbReference>
<keyword evidence="5 12" id="KW-0813">Transport</keyword>
<keyword evidence="7 12" id="KW-0997">Cell inner membrane</keyword>
<evidence type="ECO:0000256" key="11">
    <source>
        <dbReference type="ARBA" id="ARBA00023136"/>
    </source>
</evidence>
<evidence type="ECO:0000256" key="10">
    <source>
        <dbReference type="ARBA" id="ARBA00022989"/>
    </source>
</evidence>
<evidence type="ECO:0000256" key="7">
    <source>
        <dbReference type="ARBA" id="ARBA00022519"/>
    </source>
</evidence>
<evidence type="ECO:0000313" key="13">
    <source>
        <dbReference type="EMBL" id="MFD1301110.1"/>
    </source>
</evidence>
<protein>
    <recommendedName>
        <fullName evidence="4 12">Heme exporter protein D</fullName>
    </recommendedName>
</protein>
<evidence type="ECO:0000256" key="6">
    <source>
        <dbReference type="ARBA" id="ARBA00022475"/>
    </source>
</evidence>
<comment type="subcellular location">
    <subcellularLocation>
        <location evidence="2 12">Cell inner membrane</location>
        <topology evidence="2 12">Single-pass membrane protein</topology>
    </subcellularLocation>
</comment>
<reference evidence="14" key="1">
    <citation type="journal article" date="2019" name="Int. J. Syst. Evol. Microbiol.">
        <title>The Global Catalogue of Microorganisms (GCM) 10K type strain sequencing project: providing services to taxonomists for standard genome sequencing and annotation.</title>
        <authorList>
            <consortium name="The Broad Institute Genomics Platform"/>
            <consortium name="The Broad Institute Genome Sequencing Center for Infectious Disease"/>
            <person name="Wu L."/>
            <person name="Ma J."/>
        </authorList>
    </citation>
    <scope>NUCLEOTIDE SEQUENCE [LARGE SCALE GENOMIC DNA]</scope>
    <source>
        <strain evidence="14">CCUG 56108</strain>
    </source>
</reference>
<sequence length="51" mass="5465">MTSLGPHASFILGAYAFTALVIGILIWRSLSDHRAQKRALAILQGDAGERA</sequence>
<evidence type="ECO:0000256" key="2">
    <source>
        <dbReference type="ARBA" id="ARBA00004377"/>
    </source>
</evidence>